<dbReference type="KEGG" id="tml:GSTUM_00005566001"/>
<feature type="chain" id="PRO_5003072644" evidence="2">
    <location>
        <begin position="24"/>
        <end position="61"/>
    </location>
</feature>
<dbReference type="EMBL" id="FN430097">
    <property type="protein sequence ID" value="CAZ81930.1"/>
    <property type="molecule type" value="Genomic_DNA"/>
</dbReference>
<keyword evidence="2" id="KW-0732">Signal</keyword>
<accession>D5GBT0</accession>
<evidence type="ECO:0000256" key="2">
    <source>
        <dbReference type="SAM" id="SignalP"/>
    </source>
</evidence>
<evidence type="ECO:0000256" key="1">
    <source>
        <dbReference type="SAM" id="MobiDB-lite"/>
    </source>
</evidence>
<feature type="signal peptide" evidence="2">
    <location>
        <begin position="1"/>
        <end position="23"/>
    </location>
</feature>
<dbReference type="GeneID" id="9182967"/>
<name>D5GBT0_TUBMM</name>
<sequence length="61" mass="6829">MGILGYMLSFFSIFLFLFRVGRGIDGLTEGLRKNCSRGFPSVPTLTREPRNSTETLRITSA</sequence>
<dbReference type="HOGENOM" id="CLU_2924395_0_0_1"/>
<dbReference type="InParanoid" id="D5GBT0"/>
<gene>
    <name evidence="3" type="ORF">GSTUM_00005566001</name>
</gene>
<dbReference type="AlphaFoldDB" id="D5GBT0"/>
<feature type="compositionally biased region" description="Polar residues" evidence="1">
    <location>
        <begin position="52"/>
        <end position="61"/>
    </location>
</feature>
<dbReference type="RefSeq" id="XP_002837739.1">
    <property type="nucleotide sequence ID" value="XM_002837693.1"/>
</dbReference>
<evidence type="ECO:0000313" key="3">
    <source>
        <dbReference type="EMBL" id="CAZ81930.1"/>
    </source>
</evidence>
<organism evidence="3 4">
    <name type="scientific">Tuber melanosporum (strain Mel28)</name>
    <name type="common">Perigord black truffle</name>
    <dbReference type="NCBI Taxonomy" id="656061"/>
    <lineage>
        <taxon>Eukaryota</taxon>
        <taxon>Fungi</taxon>
        <taxon>Dikarya</taxon>
        <taxon>Ascomycota</taxon>
        <taxon>Pezizomycotina</taxon>
        <taxon>Pezizomycetes</taxon>
        <taxon>Pezizales</taxon>
        <taxon>Tuberaceae</taxon>
        <taxon>Tuber</taxon>
    </lineage>
</organism>
<keyword evidence="4" id="KW-1185">Reference proteome</keyword>
<protein>
    <submittedName>
        <fullName evidence="3">(Perigord truffle) hypothetical protein</fullName>
    </submittedName>
</protein>
<feature type="region of interest" description="Disordered" evidence="1">
    <location>
        <begin position="42"/>
        <end position="61"/>
    </location>
</feature>
<proteinExistence type="predicted"/>
<evidence type="ECO:0000313" key="4">
    <source>
        <dbReference type="Proteomes" id="UP000006911"/>
    </source>
</evidence>
<dbReference type="Proteomes" id="UP000006911">
    <property type="component" value="Unassembled WGS sequence"/>
</dbReference>
<reference evidence="3 4" key="1">
    <citation type="journal article" date="2010" name="Nature">
        <title>Perigord black truffle genome uncovers evolutionary origins and mechanisms of symbiosis.</title>
        <authorList>
            <person name="Martin F."/>
            <person name="Kohler A."/>
            <person name="Murat C."/>
            <person name="Balestrini R."/>
            <person name="Coutinho P.M."/>
            <person name="Jaillon O."/>
            <person name="Montanini B."/>
            <person name="Morin E."/>
            <person name="Noel B."/>
            <person name="Percudani R."/>
            <person name="Porcel B."/>
            <person name="Rubini A."/>
            <person name="Amicucci A."/>
            <person name="Amselem J."/>
            <person name="Anthouard V."/>
            <person name="Arcioni S."/>
            <person name="Artiguenave F."/>
            <person name="Aury J.M."/>
            <person name="Ballario P."/>
            <person name="Bolchi A."/>
            <person name="Brenna A."/>
            <person name="Brun A."/>
            <person name="Buee M."/>
            <person name="Cantarel B."/>
            <person name="Chevalier G."/>
            <person name="Couloux A."/>
            <person name="Da Silva C."/>
            <person name="Denoeud F."/>
            <person name="Duplessis S."/>
            <person name="Ghignone S."/>
            <person name="Hilselberger B."/>
            <person name="Iotti M."/>
            <person name="Marcais B."/>
            <person name="Mello A."/>
            <person name="Miranda M."/>
            <person name="Pacioni G."/>
            <person name="Quesneville H."/>
            <person name="Riccioni C."/>
            <person name="Ruotolo R."/>
            <person name="Splivallo R."/>
            <person name="Stocchi V."/>
            <person name="Tisserant E."/>
            <person name="Viscomi A.R."/>
            <person name="Zambonelli A."/>
            <person name="Zampieri E."/>
            <person name="Henrissat B."/>
            <person name="Lebrun M.H."/>
            <person name="Paolocci F."/>
            <person name="Bonfante P."/>
            <person name="Ottonello S."/>
            <person name="Wincker P."/>
        </authorList>
    </citation>
    <scope>NUCLEOTIDE SEQUENCE [LARGE SCALE GENOMIC DNA]</scope>
    <source>
        <strain evidence="3 4">Mel28</strain>
    </source>
</reference>